<evidence type="ECO:0000313" key="1">
    <source>
        <dbReference type="Proteomes" id="UP000887576"/>
    </source>
</evidence>
<sequence>MALVNGKGAASKSDSSKPGEGDDARVLKLLTVDRAAIYDPTKHADWSKKNLLWIPHEKEGFVAGSVLKTQDDCAIVELCESGQQVQVSLDDCQKMNPPKFDKVEDMADLSCLNEASVLHNLKSRYYSDLIYTYSGLFCVVVNPYKRLNIYSEELIEIFKGKKRHELPPHIFAIADAAYRSMLQEREDQSI</sequence>
<protein>
    <submittedName>
        <fullName evidence="2">Myosin heavy chain</fullName>
    </submittedName>
</protein>
<evidence type="ECO:0000313" key="2">
    <source>
        <dbReference type="WBParaSite" id="JU765_v2.g14969.t1"/>
    </source>
</evidence>
<proteinExistence type="predicted"/>
<reference evidence="2" key="1">
    <citation type="submission" date="2025-08" db="UniProtKB">
        <authorList>
            <consortium name="WormBaseParasite"/>
        </authorList>
    </citation>
    <scope>IDENTIFICATION</scope>
</reference>
<dbReference type="WBParaSite" id="JU765_v2.g14969.t1">
    <property type="protein sequence ID" value="JU765_v2.g14969.t1"/>
    <property type="gene ID" value="JU765_v2.g14969"/>
</dbReference>
<organism evidence="1 2">
    <name type="scientific">Panagrolaimus sp. JU765</name>
    <dbReference type="NCBI Taxonomy" id="591449"/>
    <lineage>
        <taxon>Eukaryota</taxon>
        <taxon>Metazoa</taxon>
        <taxon>Ecdysozoa</taxon>
        <taxon>Nematoda</taxon>
        <taxon>Chromadorea</taxon>
        <taxon>Rhabditida</taxon>
        <taxon>Tylenchina</taxon>
        <taxon>Panagrolaimomorpha</taxon>
        <taxon>Panagrolaimoidea</taxon>
        <taxon>Panagrolaimidae</taxon>
        <taxon>Panagrolaimus</taxon>
    </lineage>
</organism>
<accession>A0AC34QBV6</accession>
<dbReference type="Proteomes" id="UP000887576">
    <property type="component" value="Unplaced"/>
</dbReference>
<name>A0AC34QBV6_9BILA</name>